<evidence type="ECO:0000313" key="3">
    <source>
        <dbReference type="EMBL" id="CAB4021513.1"/>
    </source>
</evidence>
<dbReference type="InterPro" id="IPR001846">
    <property type="entry name" value="VWF_type-D"/>
</dbReference>
<dbReference type="Proteomes" id="UP001152795">
    <property type="component" value="Unassembled WGS sequence"/>
</dbReference>
<comment type="caution">
    <text evidence="3">The sequence shown here is derived from an EMBL/GenBank/DDBJ whole genome shotgun (WGS) entry which is preliminary data.</text>
</comment>
<accession>A0A6S7IV01</accession>
<evidence type="ECO:0000256" key="2">
    <source>
        <dbReference type="ARBA" id="ARBA00023157"/>
    </source>
</evidence>
<dbReference type="AlphaFoldDB" id="A0A6S7IV01"/>
<evidence type="ECO:0000256" key="1">
    <source>
        <dbReference type="ARBA" id="ARBA00022729"/>
    </source>
</evidence>
<dbReference type="GO" id="GO:0005102">
    <property type="term" value="F:signaling receptor binding"/>
    <property type="evidence" value="ECO:0007669"/>
    <property type="project" value="TreeGrafter"/>
</dbReference>
<dbReference type="GO" id="GO:0009986">
    <property type="term" value="C:cell surface"/>
    <property type="evidence" value="ECO:0007669"/>
    <property type="project" value="TreeGrafter"/>
</dbReference>
<dbReference type="GO" id="GO:0005576">
    <property type="term" value="C:extracellular region"/>
    <property type="evidence" value="ECO:0007669"/>
    <property type="project" value="TreeGrafter"/>
</dbReference>
<dbReference type="PANTHER" id="PTHR14949:SF56">
    <property type="entry name" value="EGF-LIKE-DOMAIN, MULTIPLE 7"/>
    <property type="match status" value="1"/>
</dbReference>
<keyword evidence="4" id="KW-1185">Reference proteome</keyword>
<name>A0A6S7IV01_PARCT</name>
<dbReference type="Pfam" id="PF00094">
    <property type="entry name" value="VWD"/>
    <property type="match status" value="1"/>
</dbReference>
<dbReference type="InterPro" id="IPR050969">
    <property type="entry name" value="Dev_Signal_Modulators"/>
</dbReference>
<gene>
    <name evidence="3" type="ORF">PACLA_8A047881</name>
</gene>
<proteinExistence type="predicted"/>
<keyword evidence="1" id="KW-0732">Signal</keyword>
<dbReference type="PANTHER" id="PTHR14949">
    <property type="entry name" value="EGF-LIKE-DOMAIN, MULTIPLE 7, 8"/>
    <property type="match status" value="1"/>
</dbReference>
<dbReference type="OrthoDB" id="5987826at2759"/>
<sequence length="588" mass="67499">MNGTHPTTIGVKVDRIACAPYWWYPRGECYIQYNIKVINCGSFFLYQLKEPYYCNSAYCTSTKLLIQRNCSSDGTSFPICPDAVPTIPRPQARPKDEDREYVALRCSWDYFYNASHVEFHVRWFRDSSDVSHAFERKFNGTAAQTNYENLYEHKFYTDRRTGRLVQNPSGYEWNKKAFCKVRGRFHGNREWSMWKSSETIFTGIVVHPRTVYLDECAGNKEVSVSLRPSLPIRKKSFKFEVGYNGKENLGGKICIRGKISNLRCLTELTERHVSYRPLWIRITAVCETIKQLGTTRNNVEVKFHTAVLHPDNNPFWAYYDFLPIKISLGSSNSKLCQSTTDPNIVTFDGRYYNPYQQGTFRLYRNRNSGTEVQTRLNTCCNCGVAIREGYYFKIVELCSSIAAGDPVKIAKTRHTPDMAKYGFYTEEPLEKFTLGKKMIVHLPSGITVTIGRSGFRDDSLDIIISAPEPNDQRGPDTHSEGLCGNFNGDPDDDFEGRSYWEFSQRHRIQSGSAEDIFAYKGNDTEYQELYDACLNEHVCICKSGSKTDERYECDMPGVIKECSPLEQNGQFSEGKKQKYQHCVIASIS</sequence>
<keyword evidence="2" id="KW-1015">Disulfide bond</keyword>
<dbReference type="EMBL" id="CACRXK020011478">
    <property type="protein sequence ID" value="CAB4021513.1"/>
    <property type="molecule type" value="Genomic_DNA"/>
</dbReference>
<dbReference type="PROSITE" id="PS51233">
    <property type="entry name" value="VWFD"/>
    <property type="match status" value="1"/>
</dbReference>
<evidence type="ECO:0000313" key="4">
    <source>
        <dbReference type="Proteomes" id="UP001152795"/>
    </source>
</evidence>
<protein>
    <submittedName>
        <fullName evidence="3">Uncharacterized protein</fullName>
    </submittedName>
</protein>
<organism evidence="3 4">
    <name type="scientific">Paramuricea clavata</name>
    <name type="common">Red gorgonian</name>
    <name type="synonym">Violescent sea-whip</name>
    <dbReference type="NCBI Taxonomy" id="317549"/>
    <lineage>
        <taxon>Eukaryota</taxon>
        <taxon>Metazoa</taxon>
        <taxon>Cnidaria</taxon>
        <taxon>Anthozoa</taxon>
        <taxon>Octocorallia</taxon>
        <taxon>Malacalcyonacea</taxon>
        <taxon>Plexauridae</taxon>
        <taxon>Paramuricea</taxon>
    </lineage>
</organism>
<reference evidence="3" key="1">
    <citation type="submission" date="2020-04" db="EMBL/GenBank/DDBJ databases">
        <authorList>
            <person name="Alioto T."/>
            <person name="Alioto T."/>
            <person name="Gomez Garrido J."/>
        </authorList>
    </citation>
    <scope>NUCLEOTIDE SEQUENCE</scope>
    <source>
        <strain evidence="3">A484AB</strain>
    </source>
</reference>